<feature type="binding site" description="covalent" evidence="8">
    <location>
        <position position="236"/>
    </location>
    <ligand>
        <name>heme c</name>
        <dbReference type="ChEBI" id="CHEBI:61717"/>
        <label>2</label>
    </ligand>
</feature>
<evidence type="ECO:0000256" key="5">
    <source>
        <dbReference type="ARBA" id="ARBA00022764"/>
    </source>
</evidence>
<dbReference type="AlphaFoldDB" id="A0A0C1Q2Y6"/>
<keyword evidence="6" id="KW-0560">Oxidoreductase</keyword>
<dbReference type="PIRSF" id="PIRSF000294">
    <property type="entry name" value="Cytochrome-c_peroxidase"/>
    <property type="match status" value="1"/>
</dbReference>
<name>A0A0C1Q2Y6_9GAMM</name>
<dbReference type="InterPro" id="IPR009056">
    <property type="entry name" value="Cyt_c-like_dom"/>
</dbReference>
<evidence type="ECO:0000256" key="9">
    <source>
        <dbReference type="PIRSR" id="PIRSR000294-2"/>
    </source>
</evidence>
<comment type="PTM">
    <text evidence="8">Binds 2 heme groups per subunit.</text>
</comment>
<dbReference type="PANTHER" id="PTHR30600">
    <property type="entry name" value="CYTOCHROME C PEROXIDASE-RELATED"/>
    <property type="match status" value="1"/>
</dbReference>
<keyword evidence="3 9" id="KW-0479">Metal-binding</keyword>
<protein>
    <submittedName>
        <fullName evidence="11">Cytochrome C peroxidase</fullName>
    </submittedName>
</protein>
<dbReference type="GO" id="GO:0020037">
    <property type="term" value="F:heme binding"/>
    <property type="evidence" value="ECO:0007669"/>
    <property type="project" value="InterPro"/>
</dbReference>
<evidence type="ECO:0000256" key="3">
    <source>
        <dbReference type="ARBA" id="ARBA00022723"/>
    </source>
</evidence>
<evidence type="ECO:0000313" key="12">
    <source>
        <dbReference type="Proteomes" id="UP000031327"/>
    </source>
</evidence>
<comment type="cofactor">
    <cofactor evidence="8">
        <name>heme</name>
        <dbReference type="ChEBI" id="CHEBI:30413"/>
    </cofactor>
    <text evidence="8">Binds 2 heme groups.</text>
</comment>
<reference evidence="11 12" key="1">
    <citation type="submission" date="2014-12" db="EMBL/GenBank/DDBJ databases">
        <title>Draft Genome Sequence of Pseudoalteromonas luteoviolacea HI1.</title>
        <authorList>
            <person name="Asahina A.Y."/>
            <person name="Hadfield M.G."/>
        </authorList>
    </citation>
    <scope>NUCLEOTIDE SEQUENCE [LARGE SCALE GENOMIC DNA]</scope>
    <source>
        <strain evidence="11 12">HI1</strain>
    </source>
</reference>
<gene>
    <name evidence="11" type="ORF">JF50_24330</name>
</gene>
<dbReference type="GO" id="GO:0004130">
    <property type="term" value="F:cytochrome-c peroxidase activity"/>
    <property type="evidence" value="ECO:0007669"/>
    <property type="project" value="TreeGrafter"/>
</dbReference>
<dbReference type="InterPro" id="IPR051395">
    <property type="entry name" value="Cytochrome_c_Peroxidase/MauG"/>
</dbReference>
<feature type="binding site" description="covalent" evidence="8">
    <location>
        <position position="233"/>
    </location>
    <ligand>
        <name>heme c</name>
        <dbReference type="ChEBI" id="CHEBI:61717"/>
        <label>2</label>
    </ligand>
</feature>
<evidence type="ECO:0000256" key="4">
    <source>
        <dbReference type="ARBA" id="ARBA00022729"/>
    </source>
</evidence>
<dbReference type="InterPro" id="IPR026259">
    <property type="entry name" value="MauG/Cytc_peroxidase"/>
</dbReference>
<proteinExistence type="predicted"/>
<dbReference type="RefSeq" id="WP_039611855.1">
    <property type="nucleotide sequence ID" value="NZ_JWIC01000010.1"/>
</dbReference>
<evidence type="ECO:0000256" key="7">
    <source>
        <dbReference type="ARBA" id="ARBA00023004"/>
    </source>
</evidence>
<feature type="binding site" description="covalent" evidence="8">
    <location>
        <position position="93"/>
    </location>
    <ligand>
        <name>heme c</name>
        <dbReference type="ChEBI" id="CHEBI:61717"/>
        <label>1</label>
    </ligand>
</feature>
<keyword evidence="4" id="KW-0732">Signal</keyword>
<feature type="domain" description="Cytochrome c" evidence="10">
    <location>
        <begin position="219"/>
        <end position="334"/>
    </location>
</feature>
<keyword evidence="5" id="KW-0574">Periplasm</keyword>
<dbReference type="InterPro" id="IPR036909">
    <property type="entry name" value="Cyt_c-like_dom_sf"/>
</dbReference>
<keyword evidence="2 8" id="KW-0349">Heme</keyword>
<evidence type="ECO:0000256" key="1">
    <source>
        <dbReference type="ARBA" id="ARBA00004418"/>
    </source>
</evidence>
<dbReference type="OrthoDB" id="9805202at2"/>
<dbReference type="EMBL" id="JWIC01000010">
    <property type="protein sequence ID" value="KID54961.1"/>
    <property type="molecule type" value="Genomic_DNA"/>
</dbReference>
<evidence type="ECO:0000313" key="11">
    <source>
        <dbReference type="EMBL" id="KID54961.1"/>
    </source>
</evidence>
<evidence type="ECO:0000256" key="8">
    <source>
        <dbReference type="PIRSR" id="PIRSR000294-1"/>
    </source>
</evidence>
<feature type="domain" description="Cytochrome c" evidence="10">
    <location>
        <begin position="68"/>
        <end position="200"/>
    </location>
</feature>
<dbReference type="PROSITE" id="PS51007">
    <property type="entry name" value="CYTC"/>
    <property type="match status" value="2"/>
</dbReference>
<organism evidence="11 12">
    <name type="scientific">Pseudoalteromonas luteoviolacea</name>
    <dbReference type="NCBI Taxonomy" id="43657"/>
    <lineage>
        <taxon>Bacteria</taxon>
        <taxon>Pseudomonadati</taxon>
        <taxon>Pseudomonadota</taxon>
        <taxon>Gammaproteobacteria</taxon>
        <taxon>Alteromonadales</taxon>
        <taxon>Pseudoalteromonadaceae</taxon>
        <taxon>Pseudoalteromonas</taxon>
    </lineage>
</organism>
<feature type="binding site" description="axial binding residue" evidence="9">
    <location>
        <position position="237"/>
    </location>
    <ligand>
        <name>heme c</name>
        <dbReference type="ChEBI" id="CHEBI:61717"/>
        <label>2</label>
    </ligand>
    <ligandPart>
        <name>Fe</name>
        <dbReference type="ChEBI" id="CHEBI:18248"/>
    </ligandPart>
</feature>
<feature type="binding site" description="axial binding residue" evidence="9">
    <location>
        <position position="94"/>
    </location>
    <ligand>
        <name>heme c</name>
        <dbReference type="ChEBI" id="CHEBI:61717"/>
        <label>1</label>
    </ligand>
    <ligandPart>
        <name>Fe</name>
        <dbReference type="ChEBI" id="CHEBI:18248"/>
    </ligandPart>
</feature>
<dbReference type="GO" id="GO:0042597">
    <property type="term" value="C:periplasmic space"/>
    <property type="evidence" value="ECO:0007669"/>
    <property type="project" value="UniProtKB-SubCell"/>
</dbReference>
<dbReference type="GO" id="GO:0009055">
    <property type="term" value="F:electron transfer activity"/>
    <property type="evidence" value="ECO:0007669"/>
    <property type="project" value="InterPro"/>
</dbReference>
<dbReference type="SUPFAM" id="SSF46626">
    <property type="entry name" value="Cytochrome c"/>
    <property type="match status" value="2"/>
</dbReference>
<feature type="binding site" description="axial binding residue" evidence="9">
    <location>
        <position position="309"/>
    </location>
    <ligand>
        <name>heme c</name>
        <dbReference type="ChEBI" id="CHEBI:61717"/>
        <label>2</label>
    </ligand>
    <ligandPart>
        <name>Fe</name>
        <dbReference type="ChEBI" id="CHEBI:18248"/>
    </ligandPart>
</feature>
<dbReference type="Pfam" id="PF03150">
    <property type="entry name" value="CCP_MauG"/>
    <property type="match status" value="1"/>
</dbReference>
<feature type="binding site" description="covalent" evidence="8">
    <location>
        <position position="90"/>
    </location>
    <ligand>
        <name>heme c</name>
        <dbReference type="ChEBI" id="CHEBI:61717"/>
        <label>1</label>
    </ligand>
</feature>
<evidence type="ECO:0000256" key="2">
    <source>
        <dbReference type="ARBA" id="ARBA00022617"/>
    </source>
</evidence>
<keyword evidence="11" id="KW-0575">Peroxidase</keyword>
<dbReference type="Proteomes" id="UP000031327">
    <property type="component" value="Unassembled WGS sequence"/>
</dbReference>
<sequence>MSSKYIVLVTIMLAAILLVLALQFKSAQQRHHWQQDVVEVHSTEVVYQERKVDAPIQPLPIVKQYDVAWAQLGKALFKSPLLSSDNTVSCASCHDLYNGGDDGFSVSVGIKQQLGERNSPTVINSVLNFRQFWDGRSPNLESQTPEPIHNPMEMGTNWQAVIEKLNAQPGFVKSFSAVSNDGITVENIIKAIVAFEASLISQNTPIDDFLLGKADALTSQQQRGYEKFVSYGCVTCHQGRNIGGNLYQKVGRLDQVPEQLLDDVGRFEVTQNPQDKFVFKVPSLRNVALTAPYFHNGSVDNLSDAIRIMARGQLGLDLSDEDVADIEALLQSFSGDLPRSLAE</sequence>
<dbReference type="PANTHER" id="PTHR30600:SF7">
    <property type="entry name" value="CYTOCHROME C PEROXIDASE-RELATED"/>
    <property type="match status" value="1"/>
</dbReference>
<accession>A0A0C1Q2Y6</accession>
<evidence type="ECO:0000259" key="10">
    <source>
        <dbReference type="PROSITE" id="PS51007"/>
    </source>
</evidence>
<evidence type="ECO:0000256" key="6">
    <source>
        <dbReference type="ARBA" id="ARBA00023002"/>
    </source>
</evidence>
<dbReference type="Gene3D" id="1.10.760.10">
    <property type="entry name" value="Cytochrome c-like domain"/>
    <property type="match status" value="2"/>
</dbReference>
<comment type="subcellular location">
    <subcellularLocation>
        <location evidence="1">Periplasm</location>
    </subcellularLocation>
</comment>
<dbReference type="InterPro" id="IPR004852">
    <property type="entry name" value="Di-haem_cyt_c_peroxidsae"/>
</dbReference>
<comment type="caution">
    <text evidence="11">The sequence shown here is derived from an EMBL/GenBank/DDBJ whole genome shotgun (WGS) entry which is preliminary data.</text>
</comment>
<keyword evidence="7 9" id="KW-0408">Iron</keyword>
<dbReference type="GO" id="GO:0046872">
    <property type="term" value="F:metal ion binding"/>
    <property type="evidence" value="ECO:0007669"/>
    <property type="project" value="UniProtKB-KW"/>
</dbReference>